<dbReference type="OrthoDB" id="9784009at2"/>
<evidence type="ECO:0000313" key="3">
    <source>
        <dbReference type="Proteomes" id="UP000256520"/>
    </source>
</evidence>
<accession>A0A3D8PJY1</accession>
<feature type="domain" description="Rhodanese" evidence="1">
    <location>
        <begin position="12"/>
        <end position="65"/>
    </location>
</feature>
<dbReference type="Gene3D" id="3.40.250.10">
    <property type="entry name" value="Rhodanese-like domain"/>
    <property type="match status" value="1"/>
</dbReference>
<evidence type="ECO:0000313" key="2">
    <source>
        <dbReference type="EMBL" id="RDW15539.1"/>
    </source>
</evidence>
<reference evidence="3" key="1">
    <citation type="submission" date="2017-11" db="EMBL/GenBank/DDBJ databases">
        <authorList>
            <person name="Zhu W."/>
        </authorList>
    </citation>
    <scope>NUCLEOTIDE SEQUENCE [LARGE SCALE GENOMIC DNA]</scope>
    <source>
        <strain evidence="3">CAU 1051</strain>
    </source>
</reference>
<gene>
    <name evidence="2" type="ORF">CWR45_17335</name>
</gene>
<keyword evidence="3" id="KW-1185">Reference proteome</keyword>
<dbReference type="InterPro" id="IPR036873">
    <property type="entry name" value="Rhodanese-like_dom_sf"/>
</dbReference>
<dbReference type="InterPro" id="IPR001763">
    <property type="entry name" value="Rhodanese-like_dom"/>
</dbReference>
<dbReference type="Pfam" id="PF00581">
    <property type="entry name" value="Rhodanese"/>
    <property type="match status" value="1"/>
</dbReference>
<dbReference type="PROSITE" id="PS50206">
    <property type="entry name" value="RHODANESE_3"/>
    <property type="match status" value="1"/>
</dbReference>
<organism evidence="2 3">
    <name type="scientific">Oceanobacillus chungangensis</name>
    <dbReference type="NCBI Taxonomy" id="1229152"/>
    <lineage>
        <taxon>Bacteria</taxon>
        <taxon>Bacillati</taxon>
        <taxon>Bacillota</taxon>
        <taxon>Bacilli</taxon>
        <taxon>Bacillales</taxon>
        <taxon>Bacillaceae</taxon>
        <taxon>Oceanobacillus</taxon>
    </lineage>
</organism>
<dbReference type="CDD" id="cd00158">
    <property type="entry name" value="RHOD"/>
    <property type="match status" value="1"/>
</dbReference>
<sequence length="73" mass="8180">MEQAQHMMLGTLQKRIRELKLDKKIIIHCKIGIRSAIGASILQANDILNVANMTGGYSAWKADTSHRPDLVKH</sequence>
<name>A0A3D8PJY1_9BACI</name>
<dbReference type="EMBL" id="PIOD01000025">
    <property type="protein sequence ID" value="RDW15539.1"/>
    <property type="molecule type" value="Genomic_DNA"/>
</dbReference>
<dbReference type="SUPFAM" id="SSF52821">
    <property type="entry name" value="Rhodanese/Cell cycle control phosphatase"/>
    <property type="match status" value="1"/>
</dbReference>
<comment type="caution">
    <text evidence="2">The sequence shown here is derived from an EMBL/GenBank/DDBJ whole genome shotgun (WGS) entry which is preliminary data.</text>
</comment>
<dbReference type="AlphaFoldDB" id="A0A3D8PJY1"/>
<evidence type="ECO:0000259" key="1">
    <source>
        <dbReference type="PROSITE" id="PS50206"/>
    </source>
</evidence>
<protein>
    <recommendedName>
        <fullName evidence="1">Rhodanese domain-containing protein</fullName>
    </recommendedName>
</protein>
<proteinExistence type="predicted"/>
<dbReference type="Proteomes" id="UP000256520">
    <property type="component" value="Unassembled WGS sequence"/>
</dbReference>